<dbReference type="RefSeq" id="XP_033393067.1">
    <property type="nucleotide sequence ID" value="XM_033541238.1"/>
</dbReference>
<evidence type="ECO:0000256" key="11">
    <source>
        <dbReference type="PROSITE-ProRule" id="PRU00175"/>
    </source>
</evidence>
<keyword evidence="8" id="KW-0862">Zinc</keyword>
<evidence type="ECO:0000313" key="16">
    <source>
        <dbReference type="Proteomes" id="UP000799438"/>
    </source>
</evidence>
<evidence type="ECO:0000256" key="5">
    <source>
        <dbReference type="ARBA" id="ARBA00022723"/>
    </source>
</evidence>
<keyword evidence="4 13" id="KW-0812">Transmembrane</keyword>
<dbReference type="GeneID" id="54298734"/>
<keyword evidence="6 11" id="KW-0863">Zinc-finger</keyword>
<dbReference type="InterPro" id="IPR013083">
    <property type="entry name" value="Znf_RING/FYVE/PHD"/>
</dbReference>
<evidence type="ECO:0000256" key="1">
    <source>
        <dbReference type="ARBA" id="ARBA00004167"/>
    </source>
</evidence>
<protein>
    <recommendedName>
        <fullName evidence="14">RING-type domain-containing protein</fullName>
    </recommendedName>
</protein>
<evidence type="ECO:0000256" key="13">
    <source>
        <dbReference type="SAM" id="Phobius"/>
    </source>
</evidence>
<dbReference type="Gene3D" id="3.30.40.10">
    <property type="entry name" value="Zinc/RING finger domain, C3HC4 (zinc finger)"/>
    <property type="match status" value="1"/>
</dbReference>
<keyword evidence="9 13" id="KW-1133">Transmembrane helix</keyword>
<dbReference type="AlphaFoldDB" id="A0A6A6AZK8"/>
<evidence type="ECO:0000259" key="14">
    <source>
        <dbReference type="PROSITE" id="PS50089"/>
    </source>
</evidence>
<dbReference type="OrthoDB" id="8062037at2759"/>
<organism evidence="15 16">
    <name type="scientific">Aplosporella prunicola CBS 121167</name>
    <dbReference type="NCBI Taxonomy" id="1176127"/>
    <lineage>
        <taxon>Eukaryota</taxon>
        <taxon>Fungi</taxon>
        <taxon>Dikarya</taxon>
        <taxon>Ascomycota</taxon>
        <taxon>Pezizomycotina</taxon>
        <taxon>Dothideomycetes</taxon>
        <taxon>Dothideomycetes incertae sedis</taxon>
        <taxon>Botryosphaeriales</taxon>
        <taxon>Aplosporellaceae</taxon>
        <taxon>Aplosporella</taxon>
    </lineage>
</organism>
<dbReference type="GO" id="GO:0008270">
    <property type="term" value="F:zinc ion binding"/>
    <property type="evidence" value="ECO:0007669"/>
    <property type="project" value="UniProtKB-KW"/>
</dbReference>
<keyword evidence="3" id="KW-0808">Transferase</keyword>
<keyword evidence="16" id="KW-1185">Reference proteome</keyword>
<evidence type="ECO:0000256" key="9">
    <source>
        <dbReference type="ARBA" id="ARBA00022989"/>
    </source>
</evidence>
<evidence type="ECO:0000256" key="10">
    <source>
        <dbReference type="ARBA" id="ARBA00023136"/>
    </source>
</evidence>
<keyword evidence="7" id="KW-0833">Ubl conjugation pathway</keyword>
<dbReference type="Pfam" id="PF13639">
    <property type="entry name" value="zf-RING_2"/>
    <property type="match status" value="1"/>
</dbReference>
<dbReference type="SUPFAM" id="SSF57850">
    <property type="entry name" value="RING/U-box"/>
    <property type="match status" value="1"/>
</dbReference>
<evidence type="ECO:0000256" key="4">
    <source>
        <dbReference type="ARBA" id="ARBA00022692"/>
    </source>
</evidence>
<dbReference type="PANTHER" id="PTHR45768">
    <property type="entry name" value="E3 UBIQUITIN-PROTEIN LIGASE RNF13-LIKE"/>
    <property type="match status" value="1"/>
</dbReference>
<feature type="domain" description="RING-type" evidence="14">
    <location>
        <begin position="85"/>
        <end position="159"/>
    </location>
</feature>
<dbReference type="EMBL" id="ML995504">
    <property type="protein sequence ID" value="KAF2137349.1"/>
    <property type="molecule type" value="Genomic_DNA"/>
</dbReference>
<feature type="region of interest" description="Disordered" evidence="12">
    <location>
        <begin position="96"/>
        <end position="119"/>
    </location>
</feature>
<gene>
    <name evidence="15" type="ORF">K452DRAFT_291728</name>
</gene>
<name>A0A6A6AZK8_9PEZI</name>
<evidence type="ECO:0000256" key="7">
    <source>
        <dbReference type="ARBA" id="ARBA00022786"/>
    </source>
</evidence>
<dbReference type="Proteomes" id="UP000799438">
    <property type="component" value="Unassembled WGS sequence"/>
</dbReference>
<reference evidence="15" key="1">
    <citation type="journal article" date="2020" name="Stud. Mycol.">
        <title>101 Dothideomycetes genomes: a test case for predicting lifestyles and emergence of pathogens.</title>
        <authorList>
            <person name="Haridas S."/>
            <person name="Albert R."/>
            <person name="Binder M."/>
            <person name="Bloem J."/>
            <person name="Labutti K."/>
            <person name="Salamov A."/>
            <person name="Andreopoulos B."/>
            <person name="Baker S."/>
            <person name="Barry K."/>
            <person name="Bills G."/>
            <person name="Bluhm B."/>
            <person name="Cannon C."/>
            <person name="Castanera R."/>
            <person name="Culley D."/>
            <person name="Daum C."/>
            <person name="Ezra D."/>
            <person name="Gonzalez J."/>
            <person name="Henrissat B."/>
            <person name="Kuo A."/>
            <person name="Liang C."/>
            <person name="Lipzen A."/>
            <person name="Lutzoni F."/>
            <person name="Magnuson J."/>
            <person name="Mondo S."/>
            <person name="Nolan M."/>
            <person name="Ohm R."/>
            <person name="Pangilinan J."/>
            <person name="Park H.-J."/>
            <person name="Ramirez L."/>
            <person name="Alfaro M."/>
            <person name="Sun H."/>
            <person name="Tritt A."/>
            <person name="Yoshinaga Y."/>
            <person name="Zwiers L.-H."/>
            <person name="Turgeon B."/>
            <person name="Goodwin S."/>
            <person name="Spatafora J."/>
            <person name="Crous P."/>
            <person name="Grigoriev I."/>
        </authorList>
    </citation>
    <scope>NUCLEOTIDE SEQUENCE</scope>
    <source>
        <strain evidence="15">CBS 121167</strain>
    </source>
</reference>
<accession>A0A6A6AZK8</accession>
<evidence type="ECO:0000256" key="12">
    <source>
        <dbReference type="SAM" id="MobiDB-lite"/>
    </source>
</evidence>
<evidence type="ECO:0000256" key="6">
    <source>
        <dbReference type="ARBA" id="ARBA00022771"/>
    </source>
</evidence>
<comment type="pathway">
    <text evidence="2">Protein modification; protein ubiquitination.</text>
</comment>
<keyword evidence="5" id="KW-0479">Metal-binding</keyword>
<sequence>MAPLIKRDVDMQTPIAAEIVVAIVVCILLLCLGPLVGLYRSQRRRKRLLHTSPKTRKQTRQRLDGVTRLVTAEKSGRNTLTAEECSICLGPLYQPRRRSTDTEPGSQDHESEMSHYTHSSDEDRFEDDIVALRICDHHFHSACLITWYLSKRYDCPLCRRLYTVLPHSSRVQTCRTCIGDYLNRRSSPPRDPRELMF</sequence>
<feature type="compositionally biased region" description="Basic and acidic residues" evidence="12">
    <location>
        <begin position="98"/>
        <end position="119"/>
    </location>
</feature>
<evidence type="ECO:0000256" key="3">
    <source>
        <dbReference type="ARBA" id="ARBA00022679"/>
    </source>
</evidence>
<feature type="transmembrane region" description="Helical" evidence="13">
    <location>
        <begin position="15"/>
        <end position="39"/>
    </location>
</feature>
<evidence type="ECO:0000256" key="8">
    <source>
        <dbReference type="ARBA" id="ARBA00022833"/>
    </source>
</evidence>
<dbReference type="InterPro" id="IPR001841">
    <property type="entry name" value="Znf_RING"/>
</dbReference>
<dbReference type="GO" id="GO:0016740">
    <property type="term" value="F:transferase activity"/>
    <property type="evidence" value="ECO:0007669"/>
    <property type="project" value="UniProtKB-KW"/>
</dbReference>
<proteinExistence type="predicted"/>
<dbReference type="GO" id="GO:0016020">
    <property type="term" value="C:membrane"/>
    <property type="evidence" value="ECO:0007669"/>
    <property type="project" value="UniProtKB-SubCell"/>
</dbReference>
<dbReference type="PANTHER" id="PTHR45768:SF18">
    <property type="entry name" value="RING-H2 FINGER PROTEIN ATL47-RELATED"/>
    <property type="match status" value="1"/>
</dbReference>
<dbReference type="PROSITE" id="PS50089">
    <property type="entry name" value="ZF_RING_2"/>
    <property type="match status" value="1"/>
</dbReference>
<keyword evidence="10 13" id="KW-0472">Membrane</keyword>
<dbReference type="SMART" id="SM00184">
    <property type="entry name" value="RING"/>
    <property type="match status" value="1"/>
</dbReference>
<comment type="subcellular location">
    <subcellularLocation>
        <location evidence="1">Membrane</location>
        <topology evidence="1">Single-pass membrane protein</topology>
    </subcellularLocation>
</comment>
<evidence type="ECO:0000313" key="15">
    <source>
        <dbReference type="EMBL" id="KAF2137349.1"/>
    </source>
</evidence>
<evidence type="ECO:0000256" key="2">
    <source>
        <dbReference type="ARBA" id="ARBA00004906"/>
    </source>
</evidence>